<accession>A0A0F9XC63</accession>
<evidence type="ECO:0008006" key="2">
    <source>
        <dbReference type="Google" id="ProtNLM"/>
    </source>
</evidence>
<dbReference type="AlphaFoldDB" id="A0A0F9XC63"/>
<dbReference type="Pfam" id="PF13385">
    <property type="entry name" value="Laminin_G_3"/>
    <property type="match status" value="2"/>
</dbReference>
<evidence type="ECO:0000313" key="1">
    <source>
        <dbReference type="EMBL" id="KKN89313.1"/>
    </source>
</evidence>
<gene>
    <name evidence="1" type="ORF">LCGC14_0239700</name>
</gene>
<reference evidence="1" key="1">
    <citation type="journal article" date="2015" name="Nature">
        <title>Complex archaea that bridge the gap between prokaryotes and eukaryotes.</title>
        <authorList>
            <person name="Spang A."/>
            <person name="Saw J.H."/>
            <person name="Jorgensen S.L."/>
            <person name="Zaremba-Niedzwiedzka K."/>
            <person name="Martijn J."/>
            <person name="Lind A.E."/>
            <person name="van Eijk R."/>
            <person name="Schleper C."/>
            <person name="Guy L."/>
            <person name="Ettema T.J."/>
        </authorList>
    </citation>
    <scope>NUCLEOTIDE SEQUENCE</scope>
</reference>
<dbReference type="InterPro" id="IPR013320">
    <property type="entry name" value="ConA-like_dom_sf"/>
</dbReference>
<comment type="caution">
    <text evidence="1">The sequence shown here is derived from an EMBL/GenBank/DDBJ whole genome shotgun (WGS) entry which is preliminary data.</text>
</comment>
<dbReference type="InterPro" id="IPR013783">
    <property type="entry name" value="Ig-like_fold"/>
</dbReference>
<dbReference type="Gene3D" id="2.60.120.200">
    <property type="match status" value="2"/>
</dbReference>
<dbReference type="Pfam" id="PF17957">
    <property type="entry name" value="Big_7"/>
    <property type="match status" value="1"/>
</dbReference>
<sequence>MNNFKNIITVLLATLLLVACEDGIDSLTEVDPGADETAPNITITSPTEGLAVKVNEELATITIKFEAVDDIELESVGVLLDGSSIKKYTDFLDYRRLIVDDLMYDKLADGEHVLTISATDLDGKTTNSSVNFTKEPAYISKYPGEILYMPFDGAYVDLISFEEAQEFGNPSISEENIAGDGSYAGAADTYLTLDSERFKNTEFSAIFWMKVNSTPDRAGILTLSPPLIDGTDNDLSKGFRFFRENANGMQRFKLNVGTGTDGTWFDGGEAADVDPTTNEWVNLAFTITGSEATVYIDGQIVKEGDLAGIDWTGANVLSIMSGAPNFTAWNHLSDESLLDELRIFNRAITQQEIQQIMADDSGLFVSSYPPTFDGEMFYMPFDGSYNERFRNVDATEVGTPTFADESVEGDNAYAGATDSYLTFPANESGAITTDEFSTTLWYKLNANPTRGAILVMGPEDVDNAGYPDVQNKRTNGFRFFREGDATRQVFKLNVGNGEADSWFDGGDAAALDPSITDWVHLAFTISGTECVVYIDGEVVAQGDFTGVDWTGCDMLSIGSGAPRFTEWGHGFDLSFIDELRLYNKALSQQEIQEIRQSGL</sequence>
<dbReference type="Gene3D" id="2.60.40.10">
    <property type="entry name" value="Immunoglobulins"/>
    <property type="match status" value="1"/>
</dbReference>
<proteinExistence type="predicted"/>
<organism evidence="1">
    <name type="scientific">marine sediment metagenome</name>
    <dbReference type="NCBI Taxonomy" id="412755"/>
    <lineage>
        <taxon>unclassified sequences</taxon>
        <taxon>metagenomes</taxon>
        <taxon>ecological metagenomes</taxon>
    </lineage>
</organism>
<dbReference type="PANTHER" id="PTHR42535">
    <property type="entry name" value="OOKINETE PROTEIN, PUTATIVE-RELATED"/>
    <property type="match status" value="1"/>
</dbReference>
<dbReference type="PROSITE" id="PS51257">
    <property type="entry name" value="PROKAR_LIPOPROTEIN"/>
    <property type="match status" value="1"/>
</dbReference>
<dbReference type="PANTHER" id="PTHR42535:SF2">
    <property type="entry name" value="CHROMOSOME UNDETERMINED SCAFFOLD_146, WHOLE GENOME SHOTGUN SEQUENCE"/>
    <property type="match status" value="1"/>
</dbReference>
<protein>
    <recommendedName>
        <fullName evidence="2">LamG-like jellyroll fold domain-containing protein</fullName>
    </recommendedName>
</protein>
<name>A0A0F9XC63_9ZZZZ</name>
<dbReference type="SUPFAM" id="SSF49899">
    <property type="entry name" value="Concanavalin A-like lectins/glucanases"/>
    <property type="match status" value="2"/>
</dbReference>
<dbReference type="EMBL" id="LAZR01000120">
    <property type="protein sequence ID" value="KKN89313.1"/>
    <property type="molecule type" value="Genomic_DNA"/>
</dbReference>